<feature type="domain" description="F-box" evidence="1">
    <location>
        <begin position="1"/>
        <end position="47"/>
    </location>
</feature>
<proteinExistence type="predicted"/>
<dbReference type="PROSITE" id="PS50181">
    <property type="entry name" value="FBOX"/>
    <property type="match status" value="1"/>
</dbReference>
<name>A0A9X0D1H7_9CNID</name>
<keyword evidence="3" id="KW-1185">Reference proteome</keyword>
<comment type="caution">
    <text evidence="2">The sequence shown here is derived from an EMBL/GenBank/DDBJ whole genome shotgun (WGS) entry which is preliminary data.</text>
</comment>
<dbReference type="AlphaFoldDB" id="A0A9X0D1H7"/>
<dbReference type="SMART" id="SM00256">
    <property type="entry name" value="FBOX"/>
    <property type="match status" value="1"/>
</dbReference>
<dbReference type="InterPro" id="IPR032675">
    <property type="entry name" value="LRR_dom_sf"/>
</dbReference>
<dbReference type="SUPFAM" id="SSF52047">
    <property type="entry name" value="RNI-like"/>
    <property type="match status" value="1"/>
</dbReference>
<reference evidence="2" key="1">
    <citation type="submission" date="2023-01" db="EMBL/GenBank/DDBJ databases">
        <title>Genome assembly of the deep-sea coral Lophelia pertusa.</title>
        <authorList>
            <person name="Herrera S."/>
            <person name="Cordes E."/>
        </authorList>
    </citation>
    <scope>NUCLEOTIDE SEQUENCE</scope>
    <source>
        <strain evidence="2">USNM1676648</strain>
        <tissue evidence="2">Polyp</tissue>
    </source>
</reference>
<sequence length="822" mass="93803">MENFPIELLTKIFGFLHPIYDRLARFSVVCHRWKEIIQKTSSLWEHIHLKPLQLTEKEKNIVFRCLREYDAFIKCLRVASLDVVFGDGFWFFIHRVTLEMTNLTCLDIPTFPWNLEQFMAFRSAENLKELNLYGFWDLSDIQWTQNYSQPVSLINPGHLQLVKVRCTKLEVLKLSINMLRLPEEALIEFLNGLNLKELQISAYNGSEVNIPINRSSLKLLRCLLSSNYVSIITKLDLRYISIGHKELRLILKLLKSLRYLKLCFLDIHRCMTGYQYLASDSLEYFELDELPAKNIMRLKCLMPKLRYLMIIGCSNLKSLQVVSSMLEQLFLSLLANLQSLHVTSTTLKHFEVANCGSLTSKTIDKVLQHNRRIERCTIRGHLVNFQFSQMEAGGVLTELCLWITDFCKLQRIHVHCPTLKSFMCNHHNSDGELSIPTPDSCIDVQCNDLLDAYISVPQINSIDIKCKTITQLLLNVGEQKLYMLCCTVRVSAEKRLKTFCANKCIFTRVEINAEKVDNLDFNKCRIKGELKLDGNCIDMISMRNVIQSQENIDLIARCDEIRKVNLRECDTLCTVTVFPDETHLYDTSQIEHTELQTLQVPSSDSYSYNIHGNVSGTEREEAVLDIITSRVDVAGSTMKEVVKTIATLNCPCFRGLMLHTKKNKSTTTPSSEPLDSASCHKQHPRTCAEIQEVDSAFNNSGGSSEVPEVEMYSEVLNLNLVDCNSGSSLVLQGCEDCLAEEKEHSTNQEDLQDNHQGKIKQKGGYESVNRFVSLTEDHTGDTSCSTSVIYTKEQIKDELDTPSNDQHMQCETCADFDATTAT</sequence>
<accession>A0A9X0D1H7</accession>
<dbReference type="SUPFAM" id="SSF52058">
    <property type="entry name" value="L domain-like"/>
    <property type="match status" value="1"/>
</dbReference>
<dbReference type="InterPro" id="IPR036047">
    <property type="entry name" value="F-box-like_dom_sf"/>
</dbReference>
<protein>
    <recommendedName>
        <fullName evidence="1">F-box domain-containing protein</fullName>
    </recommendedName>
</protein>
<dbReference type="Proteomes" id="UP001163046">
    <property type="component" value="Unassembled WGS sequence"/>
</dbReference>
<organism evidence="2 3">
    <name type="scientific">Desmophyllum pertusum</name>
    <dbReference type="NCBI Taxonomy" id="174260"/>
    <lineage>
        <taxon>Eukaryota</taxon>
        <taxon>Metazoa</taxon>
        <taxon>Cnidaria</taxon>
        <taxon>Anthozoa</taxon>
        <taxon>Hexacorallia</taxon>
        <taxon>Scleractinia</taxon>
        <taxon>Caryophylliina</taxon>
        <taxon>Caryophylliidae</taxon>
        <taxon>Desmophyllum</taxon>
    </lineage>
</organism>
<evidence type="ECO:0000259" key="1">
    <source>
        <dbReference type="PROSITE" id="PS50181"/>
    </source>
</evidence>
<dbReference type="SUPFAM" id="SSF81383">
    <property type="entry name" value="F-box domain"/>
    <property type="match status" value="1"/>
</dbReference>
<evidence type="ECO:0000313" key="3">
    <source>
        <dbReference type="Proteomes" id="UP001163046"/>
    </source>
</evidence>
<dbReference type="InterPro" id="IPR001810">
    <property type="entry name" value="F-box_dom"/>
</dbReference>
<dbReference type="Pfam" id="PF12937">
    <property type="entry name" value="F-box-like"/>
    <property type="match status" value="1"/>
</dbReference>
<dbReference type="EMBL" id="MU825904">
    <property type="protein sequence ID" value="KAJ7383216.1"/>
    <property type="molecule type" value="Genomic_DNA"/>
</dbReference>
<dbReference type="OrthoDB" id="10257471at2759"/>
<dbReference type="Gene3D" id="3.80.10.10">
    <property type="entry name" value="Ribonuclease Inhibitor"/>
    <property type="match status" value="1"/>
</dbReference>
<dbReference type="Gene3D" id="1.20.1280.50">
    <property type="match status" value="1"/>
</dbReference>
<evidence type="ECO:0000313" key="2">
    <source>
        <dbReference type="EMBL" id="KAJ7383216.1"/>
    </source>
</evidence>
<gene>
    <name evidence="2" type="ORF">OS493_030018</name>
</gene>